<dbReference type="AlphaFoldDB" id="A0A0H5Q029"/>
<evidence type="ECO:0000313" key="1">
    <source>
        <dbReference type="EMBL" id="CRY95208.1"/>
    </source>
</evidence>
<name>A0A0H5Q029_9ZZZZ</name>
<dbReference type="EMBL" id="LN853174">
    <property type="protein sequence ID" value="CRY95208.1"/>
    <property type="molecule type" value="Genomic_DNA"/>
</dbReference>
<protein>
    <submittedName>
        <fullName evidence="1">Uncharacterized protein</fullName>
    </submittedName>
</protein>
<proteinExistence type="predicted"/>
<organism evidence="1">
    <name type="scientific">uncultured prokaryote</name>
    <dbReference type="NCBI Taxonomy" id="198431"/>
    <lineage>
        <taxon>unclassified sequences</taxon>
        <taxon>environmental samples</taxon>
    </lineage>
</organism>
<reference evidence="1" key="1">
    <citation type="submission" date="2015-06" db="EMBL/GenBank/DDBJ databases">
        <authorList>
            <person name="Joergensen T."/>
        </authorList>
    </citation>
    <scope>NUCLEOTIDE SEQUENCE</scope>
    <source>
        <strain evidence="1">RGRH0541</strain>
    </source>
</reference>
<accession>A0A0H5Q029</accession>
<reference evidence="1" key="2">
    <citation type="submission" date="2015-07" db="EMBL/GenBank/DDBJ databases">
        <title>Plasmids, circular viruses and viroids from rat gut.</title>
        <authorList>
            <person name="Jorgensen T.J."/>
            <person name="Hansen M.A."/>
            <person name="Xu Z."/>
            <person name="Tabak M.A."/>
            <person name="Sorensen S.J."/>
            <person name="Hansen L.H."/>
        </authorList>
    </citation>
    <scope>NUCLEOTIDE SEQUENCE</scope>
    <source>
        <strain evidence="1">RGRH0541</strain>
    </source>
</reference>
<sequence>MNVQRVIVATSVSVRKTGCYWSVSLIETYCESTIAGGKMHRQFTDYDDLTQDEARDVLEMIVTGPIAGDDLVTREMQLALL</sequence>